<dbReference type="InterPro" id="IPR000462">
    <property type="entry name" value="CDP-OH_P_trans"/>
</dbReference>
<comment type="catalytic activity">
    <reaction evidence="1">
        <text>1D-myo-inositol 3-phosphate + CTP + H(+) = CDP-1L-myo-inositol + diphosphate</text>
        <dbReference type="Rhea" id="RHEA:30647"/>
        <dbReference type="ChEBI" id="CHEBI:15378"/>
        <dbReference type="ChEBI" id="CHEBI:33019"/>
        <dbReference type="ChEBI" id="CHEBI:37563"/>
        <dbReference type="ChEBI" id="CHEBI:58401"/>
        <dbReference type="ChEBI" id="CHEBI:62573"/>
        <dbReference type="EC" id="2.7.7.74"/>
    </reaction>
</comment>
<dbReference type="InterPro" id="IPR043130">
    <property type="entry name" value="CDP-OH_PTrfase_TM_dom"/>
</dbReference>
<dbReference type="EC" id="2.7.8.34" evidence="5"/>
<reference evidence="11 12" key="1">
    <citation type="journal article" date="2010" name="Proc. Natl. Acad. Sci. U.S.A.">
        <title>A Nitrospira metagenome illuminates the physiology and evolution of globally important nitrite-oxidizing bacteria.</title>
        <authorList>
            <person name="Lucker S."/>
            <person name="Wagner M."/>
            <person name="Maixner F."/>
            <person name="Pelletier E."/>
            <person name="Koch H."/>
            <person name="Vacherie B."/>
            <person name="Rattei T."/>
            <person name="Sinninghe Damste J."/>
            <person name="Spieck E."/>
            <person name="Le Paslier D."/>
            <person name="Daims H."/>
        </authorList>
    </citation>
    <scope>NUCLEOTIDE SEQUENCE [LARGE SCALE GENOMIC DNA]</scope>
</reference>
<dbReference type="eggNOG" id="COG1208">
    <property type="taxonomic scope" value="Bacteria"/>
</dbReference>
<keyword evidence="12" id="KW-1185">Reference proteome</keyword>
<feature type="transmembrane region" description="Helical" evidence="10">
    <location>
        <begin position="297"/>
        <end position="316"/>
    </location>
</feature>
<evidence type="ECO:0000256" key="2">
    <source>
        <dbReference type="ARBA" id="ARBA00006982"/>
    </source>
</evidence>
<feature type="transmembrane region" description="Helical" evidence="10">
    <location>
        <begin position="386"/>
        <end position="407"/>
    </location>
</feature>
<evidence type="ECO:0000313" key="11">
    <source>
        <dbReference type="EMBL" id="CBK40504.1"/>
    </source>
</evidence>
<evidence type="ECO:0000256" key="1">
    <source>
        <dbReference type="ARBA" id="ARBA00000729"/>
    </source>
</evidence>
<dbReference type="EMBL" id="FP929003">
    <property type="protein sequence ID" value="CBK40504.1"/>
    <property type="molecule type" value="Genomic_DNA"/>
</dbReference>
<keyword evidence="10" id="KW-0812">Transmembrane</keyword>
<evidence type="ECO:0000256" key="3">
    <source>
        <dbReference type="ARBA" id="ARBA00007897"/>
    </source>
</evidence>
<protein>
    <recommendedName>
        <fullName evidence="6">Bifunctional IPC transferase and DIPP synthase</fullName>
        <ecNumber evidence="4">2.7.7.74</ecNumber>
        <ecNumber evidence="5">2.7.8.34</ecNumber>
    </recommendedName>
</protein>
<evidence type="ECO:0000256" key="7">
    <source>
        <dbReference type="ARBA" id="ARBA00022679"/>
    </source>
</evidence>
<dbReference type="GO" id="GO:0016780">
    <property type="term" value="F:phosphotransferase activity, for other substituted phosphate groups"/>
    <property type="evidence" value="ECO:0007669"/>
    <property type="project" value="InterPro"/>
</dbReference>
<dbReference type="Pfam" id="PF01066">
    <property type="entry name" value="CDP-OH_P_transf"/>
    <property type="match status" value="1"/>
</dbReference>
<evidence type="ECO:0000256" key="10">
    <source>
        <dbReference type="SAM" id="Phobius"/>
    </source>
</evidence>
<evidence type="ECO:0000256" key="5">
    <source>
        <dbReference type="ARBA" id="ARBA00013268"/>
    </source>
</evidence>
<comment type="catalytic activity">
    <reaction evidence="8">
        <text>CDP-1L-myo-inositol + 1D-myo-inositol 3-phosphate = bis(1L-myo-inositol) 3,1'-phosphate 1-phosphate + CMP + H(+)</text>
        <dbReference type="Rhea" id="RHEA:31327"/>
        <dbReference type="ChEBI" id="CHEBI:15378"/>
        <dbReference type="ChEBI" id="CHEBI:58401"/>
        <dbReference type="ChEBI" id="CHEBI:60377"/>
        <dbReference type="ChEBI" id="CHEBI:62573"/>
        <dbReference type="ChEBI" id="CHEBI:62576"/>
        <dbReference type="EC" id="2.7.8.34"/>
    </reaction>
</comment>
<dbReference type="STRING" id="330214.NIDE0736"/>
<dbReference type="OrthoDB" id="9767918at2"/>
<keyword evidence="7 9" id="KW-0808">Transferase</keyword>
<organism evidence="11 12">
    <name type="scientific">Nitrospira defluvii</name>
    <dbReference type="NCBI Taxonomy" id="330214"/>
    <lineage>
        <taxon>Bacteria</taxon>
        <taxon>Pseudomonadati</taxon>
        <taxon>Nitrospirota</taxon>
        <taxon>Nitrospiria</taxon>
        <taxon>Nitrospirales</taxon>
        <taxon>Nitrospiraceae</taxon>
        <taxon>Nitrospira</taxon>
    </lineage>
</organism>
<keyword evidence="10" id="KW-0472">Membrane</keyword>
<evidence type="ECO:0000256" key="9">
    <source>
        <dbReference type="RuleBase" id="RU003750"/>
    </source>
</evidence>
<feature type="transmembrane region" description="Helical" evidence="10">
    <location>
        <begin position="455"/>
        <end position="475"/>
    </location>
</feature>
<dbReference type="HOGENOM" id="CLU_629661_0_0_0"/>
<evidence type="ECO:0000313" key="12">
    <source>
        <dbReference type="Proteomes" id="UP000001660"/>
    </source>
</evidence>
<dbReference type="EC" id="2.7.7.74" evidence="4"/>
<comment type="similarity">
    <text evidence="2">In the C-terminal section; belongs to the CDP-alcohol phosphatidyltransferase class-I family.</text>
</comment>
<evidence type="ECO:0000256" key="8">
    <source>
        <dbReference type="ARBA" id="ARBA00049235"/>
    </source>
</evidence>
<accession>D8PB95</accession>
<comment type="similarity">
    <text evidence="3">In the N-terminal section; belongs to the MobA family.</text>
</comment>
<dbReference type="Gene3D" id="3.90.550.10">
    <property type="entry name" value="Spore Coat Polysaccharide Biosynthesis Protein SpsA, Chain A"/>
    <property type="match status" value="1"/>
</dbReference>
<evidence type="ECO:0000256" key="4">
    <source>
        <dbReference type="ARBA" id="ARBA00012504"/>
    </source>
</evidence>
<keyword evidence="10" id="KW-1133">Transmembrane helix</keyword>
<gene>
    <name evidence="11" type="ORF">NIDE0736</name>
</gene>
<feature type="transmembrane region" description="Helical" evidence="10">
    <location>
        <begin position="363"/>
        <end position="380"/>
    </location>
</feature>
<comment type="similarity">
    <text evidence="9">Belongs to the CDP-alcohol phosphatidyltransferase class-I family.</text>
</comment>
<dbReference type="PROSITE" id="PS00379">
    <property type="entry name" value="CDP_ALCOHOL_P_TRANSF"/>
    <property type="match status" value="1"/>
</dbReference>
<dbReference type="Proteomes" id="UP000001660">
    <property type="component" value="Chromosome"/>
</dbReference>
<sequence>MSESTLQRGAELQGLSTAILLPGAGLFGDRPGRGLTDVGPLTPIGGLSLFQRTVLTLQRGGMRQLIVLAGSDEELLKHALARGARVTIPVRWMPVREFPLDDPRTWESLATEVRGFCLIAGVQAVFSKGLIEHLRQSVRDGEALVVTREAGPVEPAMGRRNPAVALQEGRLISFHNHPGQEGHQVAADLVVLPASILTPPNGAAASPSGAAEPAGMIPVRRWLERAAVEGRVRVVAAAAHAGLWYRDVWDPTSAGLAERTLFRSLKGEAEGFVDRYFNRTFSRLLTRLFLRMKCSPNAITMVATAVGILSAVGFGIGTYSAGIVAALLFQLAAVIDCCDGEVARLTFTESPFGAWLDIAMDNVVHMAIFAGIACGAYLRQAGTEGAWIPLALGGAAVLGNIMSFWLVTKAQKIGATRGWNTPKQAAWSDFILKNVASRDFSVVVFLFALLDKLDWFLWMAALGSTVFWLMMVWVIRPSARARA</sequence>
<dbReference type="GO" id="GO:0016020">
    <property type="term" value="C:membrane"/>
    <property type="evidence" value="ECO:0007669"/>
    <property type="project" value="InterPro"/>
</dbReference>
<name>D8PB95_9BACT</name>
<evidence type="ECO:0000256" key="6">
    <source>
        <dbReference type="ARBA" id="ARBA00018322"/>
    </source>
</evidence>
<dbReference type="InterPro" id="IPR048254">
    <property type="entry name" value="CDP_ALCOHOL_P_TRANSF_CS"/>
</dbReference>
<dbReference type="GO" id="GO:0008654">
    <property type="term" value="P:phospholipid biosynthetic process"/>
    <property type="evidence" value="ECO:0007669"/>
    <property type="project" value="InterPro"/>
</dbReference>
<dbReference type="SUPFAM" id="SSF53448">
    <property type="entry name" value="Nucleotide-diphospho-sugar transferases"/>
    <property type="match status" value="1"/>
</dbReference>
<dbReference type="Gene3D" id="1.20.120.1760">
    <property type="match status" value="1"/>
</dbReference>
<dbReference type="AlphaFoldDB" id="D8PB95"/>
<dbReference type="eggNOG" id="COG0558">
    <property type="taxonomic scope" value="Bacteria"/>
</dbReference>
<dbReference type="InterPro" id="IPR029044">
    <property type="entry name" value="Nucleotide-diphossugar_trans"/>
</dbReference>
<proteinExistence type="inferred from homology"/>
<dbReference type="KEGG" id="nde:NIDE0736"/>